<dbReference type="AlphaFoldDB" id="A0A8X6WIN0"/>
<keyword evidence="3" id="KW-1185">Reference proteome</keyword>
<evidence type="ECO:0000313" key="2">
    <source>
        <dbReference type="EMBL" id="GFY35009.1"/>
    </source>
</evidence>
<reference evidence="2" key="1">
    <citation type="submission" date="2020-08" db="EMBL/GenBank/DDBJ databases">
        <title>Multicomponent nature underlies the extraordinary mechanical properties of spider dragline silk.</title>
        <authorList>
            <person name="Kono N."/>
            <person name="Nakamura H."/>
            <person name="Mori M."/>
            <person name="Yoshida Y."/>
            <person name="Ohtoshi R."/>
            <person name="Malay A.D."/>
            <person name="Moran D.A.P."/>
            <person name="Tomita M."/>
            <person name="Numata K."/>
            <person name="Arakawa K."/>
        </authorList>
    </citation>
    <scope>NUCLEOTIDE SEQUENCE</scope>
</reference>
<name>A0A8X6WIN0_TRICX</name>
<feature type="coiled-coil region" evidence="1">
    <location>
        <begin position="109"/>
        <end position="157"/>
    </location>
</feature>
<evidence type="ECO:0000256" key="1">
    <source>
        <dbReference type="SAM" id="Coils"/>
    </source>
</evidence>
<evidence type="ECO:0000313" key="3">
    <source>
        <dbReference type="Proteomes" id="UP000887159"/>
    </source>
</evidence>
<dbReference type="Proteomes" id="UP000887159">
    <property type="component" value="Unassembled WGS sequence"/>
</dbReference>
<accession>A0A8X6WIN0</accession>
<comment type="caution">
    <text evidence="2">The sequence shown here is derived from an EMBL/GenBank/DDBJ whole genome shotgun (WGS) entry which is preliminary data.</text>
</comment>
<keyword evidence="1" id="KW-0175">Coiled coil</keyword>
<proteinExistence type="predicted"/>
<sequence length="372" mass="41886">MPDRIASWIRARGGLTGKANDGFHIRKEFLKSFGPTYSDEQRETLQKEVLEELLQNWKSVTPVDISTVSAVEVMKIIGRLKESNLSLVHNNSLNKGSSQLETTQLVMARNQMDEELAAWDEKIVDAENELEEIREVHEKLKNQIRNLEQEGIERHKEFRELELKKLTEIYKLCTGSDVQVDDPLLMKVAIDHTVQGILIEMNTFPRKKIKELLKAGRRAVLLARWIIWSVPLEIVGSSDHKKVLTCGKLDLERPGRPRRERIVWQALVDPTVTRSTIRADVGIAIVPQTISRHLAEANLKSKRPFRALGTCVYGGAKPDQCGMSQIGKRLCLVMNPGLFWGQMITVYGCGGALVSGTIPSTLFYGTLPAQLV</sequence>
<dbReference type="EMBL" id="BMAU01021430">
    <property type="protein sequence ID" value="GFY35009.1"/>
    <property type="molecule type" value="Genomic_DNA"/>
</dbReference>
<gene>
    <name evidence="2" type="primary">NCL1_29429</name>
    <name evidence="2" type="ORF">TNCV_5043851</name>
</gene>
<organism evidence="2 3">
    <name type="scientific">Trichonephila clavipes</name>
    <name type="common">Golden silk orbweaver</name>
    <name type="synonym">Nephila clavipes</name>
    <dbReference type="NCBI Taxonomy" id="2585209"/>
    <lineage>
        <taxon>Eukaryota</taxon>
        <taxon>Metazoa</taxon>
        <taxon>Ecdysozoa</taxon>
        <taxon>Arthropoda</taxon>
        <taxon>Chelicerata</taxon>
        <taxon>Arachnida</taxon>
        <taxon>Araneae</taxon>
        <taxon>Araneomorphae</taxon>
        <taxon>Entelegynae</taxon>
        <taxon>Araneoidea</taxon>
        <taxon>Nephilidae</taxon>
        <taxon>Trichonephila</taxon>
    </lineage>
</organism>
<protein>
    <submittedName>
        <fullName evidence="2">Uncharacterized protein</fullName>
    </submittedName>
</protein>